<name>A0A0R3UHB1_MESCO</name>
<proteinExistence type="inferred from homology"/>
<feature type="active site" description="Acyl-ester intermediate" evidence="5">
    <location>
        <position position="184"/>
    </location>
</feature>
<dbReference type="EC" id="6.3.5.7" evidence="5"/>
<dbReference type="Gene3D" id="3.90.1300.10">
    <property type="entry name" value="Amidase signature (AS) domain"/>
    <property type="match status" value="1"/>
</dbReference>
<dbReference type="InterPro" id="IPR000120">
    <property type="entry name" value="Amidase"/>
</dbReference>
<sequence>MKPGAIDRLRRAMTTGNLDPGYLRRFLIKRIKADQCAAARHLFVSDLNLPTTNAVISCFTEPTSFTSSGPLAGIPFVSKDNYCVKSFEATTCASKALNNYVSPYSASVVQALFDAGAVCLGKTNMDEFAMGSGTTENALHGPVVNPWSTTPNDPRIAGGSSGGSTAAVAAGLAPFALASDTGGSVRNPAALCGVVGLKPTYGLISRHGMVPLANIFDCPSLTATRVADIQEVLAAWLRPRSAARTGDSTLAVAKPPKLCSSPRIGIPKEYYAPGMVSEVAEVWNRVASWLADDFNLSVESVSLPHTPVATAVYSVLCSVEVASNMARYDGLRYGLRVEPSQELCETLAQLNLDTLDGLMAASRQWSFNDEVRNRILAGNFFLLRGQRHKHLDAARRLWRLVKADYDQVFTQVDFLLAPINLHPAPNLHEFRQLDNRSRIAREDPCTVGVNLAGVPAIAIPIQLSCREKLPIGLQLIGPPWSESQLLTLAGRIEERADFPLLVEIPKLLGVD</sequence>
<feature type="active site" description="Charge relay system" evidence="5">
    <location>
        <position position="79"/>
    </location>
</feature>
<evidence type="ECO:0000313" key="8">
    <source>
        <dbReference type="EMBL" id="VDD80701.1"/>
    </source>
</evidence>
<dbReference type="GO" id="GO:0032543">
    <property type="term" value="P:mitochondrial translation"/>
    <property type="evidence" value="ECO:0007669"/>
    <property type="project" value="UniProtKB-UniRule"/>
</dbReference>
<evidence type="ECO:0000256" key="2">
    <source>
        <dbReference type="ARBA" id="ARBA00022741"/>
    </source>
</evidence>
<feature type="active site" description="Charge relay system" evidence="5">
    <location>
        <position position="160"/>
    </location>
</feature>
<dbReference type="GO" id="GO:0005739">
    <property type="term" value="C:mitochondrion"/>
    <property type="evidence" value="ECO:0007669"/>
    <property type="project" value="UniProtKB-SubCell"/>
</dbReference>
<dbReference type="GO" id="GO:0050567">
    <property type="term" value="F:glutaminyl-tRNA synthase (glutamine-hydrolyzing) activity"/>
    <property type="evidence" value="ECO:0007669"/>
    <property type="project" value="UniProtKB-UniRule"/>
</dbReference>
<dbReference type="STRING" id="53468.A0A0R3UHB1"/>
<dbReference type="Proteomes" id="UP000267029">
    <property type="component" value="Unassembled WGS sequence"/>
</dbReference>
<reference evidence="8 9" key="1">
    <citation type="submission" date="2018-10" db="EMBL/GenBank/DDBJ databases">
        <authorList>
            <consortium name="Pathogen Informatics"/>
        </authorList>
    </citation>
    <scope>NUCLEOTIDE SEQUENCE [LARGE SCALE GENOMIC DNA]</scope>
</reference>
<dbReference type="InterPro" id="IPR004412">
    <property type="entry name" value="GatA"/>
</dbReference>
<keyword evidence="3 5" id="KW-0067">ATP-binding</keyword>
<evidence type="ECO:0000256" key="6">
    <source>
        <dbReference type="SAM" id="MobiDB-lite"/>
    </source>
</evidence>
<dbReference type="WBParaSite" id="MCU_002405-RA">
    <property type="protein sequence ID" value="MCU_002405-RA"/>
    <property type="gene ID" value="MCU_002405"/>
</dbReference>
<comment type="similarity">
    <text evidence="5">Belongs to the amidase family. GatA subfamily.</text>
</comment>
<evidence type="ECO:0000256" key="5">
    <source>
        <dbReference type="HAMAP-Rule" id="MF_03150"/>
    </source>
</evidence>
<dbReference type="GO" id="GO:0005524">
    <property type="term" value="F:ATP binding"/>
    <property type="evidence" value="ECO:0007669"/>
    <property type="project" value="UniProtKB-KW"/>
</dbReference>
<dbReference type="OrthoDB" id="421993at2759"/>
<evidence type="ECO:0000256" key="4">
    <source>
        <dbReference type="ARBA" id="ARBA00022917"/>
    </source>
</evidence>
<reference evidence="10" key="2">
    <citation type="submission" date="2019-11" db="UniProtKB">
        <authorList>
            <consortium name="WormBaseParasite"/>
        </authorList>
    </citation>
    <scope>IDENTIFICATION</scope>
</reference>
<keyword evidence="9" id="KW-1185">Reference proteome</keyword>
<keyword evidence="4 5" id="KW-0648">Protein biosynthesis</keyword>
<dbReference type="AlphaFoldDB" id="A0A0R3UHB1"/>
<dbReference type="PANTHER" id="PTHR11895">
    <property type="entry name" value="TRANSAMIDASE"/>
    <property type="match status" value="1"/>
</dbReference>
<comment type="subunit">
    <text evidence="5">Subunit of the heterotrimeric GatCAB amidotransferase (AdT) complex, composed of A, B and C subunits.</text>
</comment>
<evidence type="ECO:0000313" key="9">
    <source>
        <dbReference type="Proteomes" id="UP000267029"/>
    </source>
</evidence>
<comment type="catalytic activity">
    <reaction evidence="5">
        <text>L-glutamyl-tRNA(Gln) + L-glutamine + ATP + H2O = L-glutaminyl-tRNA(Gln) + L-glutamate + ADP + phosphate + H(+)</text>
        <dbReference type="Rhea" id="RHEA:17521"/>
        <dbReference type="Rhea" id="RHEA-COMP:9681"/>
        <dbReference type="Rhea" id="RHEA-COMP:9684"/>
        <dbReference type="ChEBI" id="CHEBI:15377"/>
        <dbReference type="ChEBI" id="CHEBI:15378"/>
        <dbReference type="ChEBI" id="CHEBI:29985"/>
        <dbReference type="ChEBI" id="CHEBI:30616"/>
        <dbReference type="ChEBI" id="CHEBI:43474"/>
        <dbReference type="ChEBI" id="CHEBI:58359"/>
        <dbReference type="ChEBI" id="CHEBI:78520"/>
        <dbReference type="ChEBI" id="CHEBI:78521"/>
        <dbReference type="ChEBI" id="CHEBI:456216"/>
        <dbReference type="EC" id="6.3.5.7"/>
    </reaction>
</comment>
<dbReference type="SUPFAM" id="SSF75304">
    <property type="entry name" value="Amidase signature (AS) enzymes"/>
    <property type="match status" value="1"/>
</dbReference>
<evidence type="ECO:0000256" key="1">
    <source>
        <dbReference type="ARBA" id="ARBA00022598"/>
    </source>
</evidence>
<protein>
    <recommendedName>
        <fullName evidence="5">Glutamyl-tRNA(Gln) amidotransferase subunit A, mitochondrial</fullName>
        <shortName evidence="5">Glu-AdT subunit A</shortName>
        <ecNumber evidence="5">6.3.5.7</ecNumber>
    </recommendedName>
</protein>
<dbReference type="EMBL" id="UXSR01005285">
    <property type="protein sequence ID" value="VDD80701.1"/>
    <property type="molecule type" value="Genomic_DNA"/>
</dbReference>
<dbReference type="InterPro" id="IPR036928">
    <property type="entry name" value="AS_sf"/>
</dbReference>
<feature type="domain" description="Amidase" evidence="7">
    <location>
        <begin position="66"/>
        <end position="486"/>
    </location>
</feature>
<evidence type="ECO:0000313" key="10">
    <source>
        <dbReference type="WBParaSite" id="MCU_002405-RA"/>
    </source>
</evidence>
<comment type="function">
    <text evidence="5">Allows the formation of correctly charged Gln-tRNA(Gln) through the transamidation of misacylated Glu-tRNA(Gln) in the mitochondria. The reaction takes place in the presence of glutamine and ATP through an activated gamma-phospho-Glu-tRNA(Gln).</text>
</comment>
<dbReference type="GO" id="GO:0030956">
    <property type="term" value="C:glutamyl-tRNA(Gln) amidotransferase complex"/>
    <property type="evidence" value="ECO:0007669"/>
    <property type="project" value="UniProtKB-UniRule"/>
</dbReference>
<dbReference type="GO" id="GO:0070681">
    <property type="term" value="P:glutaminyl-tRNAGln biosynthesis via transamidation"/>
    <property type="evidence" value="ECO:0007669"/>
    <property type="project" value="UniProtKB-UniRule"/>
</dbReference>
<feature type="region of interest" description="Disordered" evidence="6">
    <location>
        <begin position="140"/>
        <end position="161"/>
    </location>
</feature>
<dbReference type="PANTHER" id="PTHR11895:SF7">
    <property type="entry name" value="GLUTAMYL-TRNA(GLN) AMIDOTRANSFERASE SUBUNIT A, MITOCHONDRIAL"/>
    <property type="match status" value="1"/>
</dbReference>
<dbReference type="HAMAP" id="MF_00120">
    <property type="entry name" value="GatA"/>
    <property type="match status" value="1"/>
</dbReference>
<gene>
    <name evidence="8" type="ORF">MCOS_LOCUS6704</name>
</gene>
<evidence type="ECO:0000256" key="3">
    <source>
        <dbReference type="ARBA" id="ARBA00022840"/>
    </source>
</evidence>
<comment type="subcellular location">
    <subcellularLocation>
        <location evidence="5">Mitochondrion</location>
    </subcellularLocation>
</comment>
<evidence type="ECO:0000259" key="7">
    <source>
        <dbReference type="Pfam" id="PF01425"/>
    </source>
</evidence>
<dbReference type="InterPro" id="IPR023631">
    <property type="entry name" value="Amidase_dom"/>
</dbReference>
<keyword evidence="2 5" id="KW-0547">Nucleotide-binding</keyword>
<keyword evidence="1 5" id="KW-0436">Ligase</keyword>
<keyword evidence="5" id="KW-0496">Mitochondrion</keyword>
<organism evidence="8 9">
    <name type="scientific">Mesocestoides corti</name>
    <name type="common">Flatworm</name>
    <dbReference type="NCBI Taxonomy" id="53468"/>
    <lineage>
        <taxon>Eukaryota</taxon>
        <taxon>Metazoa</taxon>
        <taxon>Spiralia</taxon>
        <taxon>Lophotrochozoa</taxon>
        <taxon>Platyhelminthes</taxon>
        <taxon>Cestoda</taxon>
        <taxon>Eucestoda</taxon>
        <taxon>Cyclophyllidea</taxon>
        <taxon>Mesocestoididae</taxon>
        <taxon>Mesocestoides</taxon>
    </lineage>
</organism>
<accession>A0A0R3UHB1</accession>
<dbReference type="Pfam" id="PF01425">
    <property type="entry name" value="Amidase"/>
    <property type="match status" value="1"/>
</dbReference>